<comment type="caution">
    <text evidence="7">The sequence shown here is derived from an EMBL/GenBank/DDBJ whole genome shotgun (WGS) entry which is preliminary data.</text>
</comment>
<keyword evidence="5" id="KW-0472">Membrane</keyword>
<gene>
    <name evidence="7" type="ORF">KZC50_02325</name>
</gene>
<sequence>MGRRSPRAPILPLTGGDGAVMFGIGGAALVLMAAGAAVVIARRRVRV</sequence>
<keyword evidence="2" id="KW-0964">Secreted</keyword>
<evidence type="ECO:0000256" key="3">
    <source>
        <dbReference type="ARBA" id="ARBA00022729"/>
    </source>
</evidence>
<keyword evidence="5" id="KW-1133">Transmembrane helix</keyword>
<keyword evidence="4" id="KW-0572">Peptidoglycan-anchor</keyword>
<dbReference type="NCBIfam" id="TIGR01167">
    <property type="entry name" value="LPXTG_anchor"/>
    <property type="match status" value="1"/>
</dbReference>
<evidence type="ECO:0000256" key="4">
    <source>
        <dbReference type="ARBA" id="ARBA00023088"/>
    </source>
</evidence>
<evidence type="ECO:0000313" key="8">
    <source>
        <dbReference type="Proteomes" id="UP001183582"/>
    </source>
</evidence>
<feature type="domain" description="Gram-positive cocci surface proteins LPxTG" evidence="6">
    <location>
        <begin position="11"/>
        <end position="47"/>
    </location>
</feature>
<dbReference type="InterPro" id="IPR019931">
    <property type="entry name" value="LPXTG_anchor"/>
</dbReference>
<proteinExistence type="predicted"/>
<evidence type="ECO:0000256" key="5">
    <source>
        <dbReference type="SAM" id="Phobius"/>
    </source>
</evidence>
<accession>A0AAJ2HHE6</accession>
<keyword evidence="1" id="KW-0134">Cell wall</keyword>
<evidence type="ECO:0000313" key="7">
    <source>
        <dbReference type="EMBL" id="MDS0244444.1"/>
    </source>
</evidence>
<protein>
    <submittedName>
        <fullName evidence="7">LPXTG cell wall anchor domain-containing protein</fullName>
    </submittedName>
</protein>
<feature type="transmembrane region" description="Helical" evidence="5">
    <location>
        <begin position="20"/>
        <end position="41"/>
    </location>
</feature>
<name>A0AAJ2HHE6_9MICO</name>
<reference evidence="7 8" key="1">
    <citation type="submission" date="2021-06" db="EMBL/GenBank/DDBJ databases">
        <title>Genome-based taxonomic framework of Microbacterium strains isolated from marine environment, the description of four new species and reclassification of four preexisting species.</title>
        <authorList>
            <person name="Lee S.D."/>
            <person name="Kim S.-M."/>
            <person name="Byeon Y.-S."/>
            <person name="Yang H.L."/>
            <person name="Kim I.S."/>
        </authorList>
    </citation>
    <scope>NUCLEOTIDE SEQUENCE [LARGE SCALE GENOMIC DNA]</scope>
    <source>
        <strain evidence="7 8">KACC 20514</strain>
    </source>
</reference>
<evidence type="ECO:0000259" key="6">
    <source>
        <dbReference type="PROSITE" id="PS50847"/>
    </source>
</evidence>
<evidence type="ECO:0000256" key="1">
    <source>
        <dbReference type="ARBA" id="ARBA00022512"/>
    </source>
</evidence>
<dbReference type="EMBL" id="JAHWXH010000001">
    <property type="protein sequence ID" value="MDS0244444.1"/>
    <property type="molecule type" value="Genomic_DNA"/>
</dbReference>
<dbReference type="Proteomes" id="UP001183582">
    <property type="component" value="Unassembled WGS sequence"/>
</dbReference>
<keyword evidence="3" id="KW-0732">Signal</keyword>
<organism evidence="7 8">
    <name type="scientific">Microbacterium aurantiacum</name>
    <dbReference type="NCBI Taxonomy" id="162393"/>
    <lineage>
        <taxon>Bacteria</taxon>
        <taxon>Bacillati</taxon>
        <taxon>Actinomycetota</taxon>
        <taxon>Actinomycetes</taxon>
        <taxon>Micrococcales</taxon>
        <taxon>Microbacteriaceae</taxon>
        <taxon>Microbacterium</taxon>
    </lineage>
</organism>
<keyword evidence="5" id="KW-0812">Transmembrane</keyword>
<evidence type="ECO:0000256" key="2">
    <source>
        <dbReference type="ARBA" id="ARBA00022525"/>
    </source>
</evidence>
<dbReference type="AlphaFoldDB" id="A0AAJ2HHE6"/>
<dbReference type="PROSITE" id="PS50847">
    <property type="entry name" value="GRAM_POS_ANCHORING"/>
    <property type="match status" value="1"/>
</dbReference>